<accession>X1TNR1</accession>
<dbReference type="AlphaFoldDB" id="X1TNR1"/>
<name>X1TNR1_9ZZZZ</name>
<organism evidence="1">
    <name type="scientific">marine sediment metagenome</name>
    <dbReference type="NCBI Taxonomy" id="412755"/>
    <lineage>
        <taxon>unclassified sequences</taxon>
        <taxon>metagenomes</taxon>
        <taxon>ecological metagenomes</taxon>
    </lineage>
</organism>
<reference evidence="1" key="1">
    <citation type="journal article" date="2014" name="Front. Microbiol.">
        <title>High frequency of phylogenetically diverse reductive dehalogenase-homologous genes in deep subseafloor sedimentary metagenomes.</title>
        <authorList>
            <person name="Kawai M."/>
            <person name="Futagami T."/>
            <person name="Toyoda A."/>
            <person name="Takaki Y."/>
            <person name="Nishi S."/>
            <person name="Hori S."/>
            <person name="Arai W."/>
            <person name="Tsubouchi T."/>
            <person name="Morono Y."/>
            <person name="Uchiyama I."/>
            <person name="Ito T."/>
            <person name="Fujiyama A."/>
            <person name="Inagaki F."/>
            <person name="Takami H."/>
        </authorList>
    </citation>
    <scope>NUCLEOTIDE SEQUENCE</scope>
    <source>
        <strain evidence="1">Expedition CK06-06</strain>
    </source>
</reference>
<sequence>RQCHSSKVGDGLGQAAGFGDEIYTILELWREIPED</sequence>
<proteinExistence type="predicted"/>
<comment type="caution">
    <text evidence="1">The sequence shown here is derived from an EMBL/GenBank/DDBJ whole genome shotgun (WGS) entry which is preliminary data.</text>
</comment>
<dbReference type="EMBL" id="BARW01009535">
    <property type="protein sequence ID" value="GAI81684.1"/>
    <property type="molecule type" value="Genomic_DNA"/>
</dbReference>
<evidence type="ECO:0000313" key="1">
    <source>
        <dbReference type="EMBL" id="GAI81684.1"/>
    </source>
</evidence>
<feature type="non-terminal residue" evidence="1">
    <location>
        <position position="1"/>
    </location>
</feature>
<protein>
    <submittedName>
        <fullName evidence="1">Uncharacterized protein</fullName>
    </submittedName>
</protein>
<gene>
    <name evidence="1" type="ORF">S12H4_19141</name>
</gene>